<accession>A0AAV4AUR8</accession>
<organism evidence="2 3">
    <name type="scientific">Plakobranchus ocellatus</name>
    <dbReference type="NCBI Taxonomy" id="259542"/>
    <lineage>
        <taxon>Eukaryota</taxon>
        <taxon>Metazoa</taxon>
        <taxon>Spiralia</taxon>
        <taxon>Lophotrochozoa</taxon>
        <taxon>Mollusca</taxon>
        <taxon>Gastropoda</taxon>
        <taxon>Heterobranchia</taxon>
        <taxon>Euthyneura</taxon>
        <taxon>Panpulmonata</taxon>
        <taxon>Sacoglossa</taxon>
        <taxon>Placobranchoidea</taxon>
        <taxon>Plakobranchidae</taxon>
        <taxon>Plakobranchus</taxon>
    </lineage>
</organism>
<evidence type="ECO:0000313" key="2">
    <source>
        <dbReference type="EMBL" id="GFO12085.1"/>
    </source>
</evidence>
<feature type="region of interest" description="Disordered" evidence="1">
    <location>
        <begin position="1"/>
        <end position="22"/>
    </location>
</feature>
<feature type="region of interest" description="Disordered" evidence="1">
    <location>
        <begin position="46"/>
        <end position="93"/>
    </location>
</feature>
<dbReference type="EMBL" id="BLXT01004371">
    <property type="protein sequence ID" value="GFO12085.1"/>
    <property type="molecule type" value="Genomic_DNA"/>
</dbReference>
<protein>
    <submittedName>
        <fullName evidence="2">Uncharacterized protein</fullName>
    </submittedName>
</protein>
<evidence type="ECO:0000313" key="3">
    <source>
        <dbReference type="Proteomes" id="UP000735302"/>
    </source>
</evidence>
<proteinExistence type="predicted"/>
<sequence>MADKKTTETTPASSQPKPAAEEELEFQIAADLTLYANPLRCLSVGKKSSESEKNTTSHSAPKKAPQSEDEKETSGGEIIAADLTKYGSPLDDK</sequence>
<comment type="caution">
    <text evidence="2">The sequence shown here is derived from an EMBL/GenBank/DDBJ whole genome shotgun (WGS) entry which is preliminary data.</text>
</comment>
<reference evidence="2 3" key="1">
    <citation type="journal article" date="2021" name="Elife">
        <title>Chloroplast acquisition without the gene transfer in kleptoplastic sea slugs, Plakobranchus ocellatus.</title>
        <authorList>
            <person name="Maeda T."/>
            <person name="Takahashi S."/>
            <person name="Yoshida T."/>
            <person name="Shimamura S."/>
            <person name="Takaki Y."/>
            <person name="Nagai Y."/>
            <person name="Toyoda A."/>
            <person name="Suzuki Y."/>
            <person name="Arimoto A."/>
            <person name="Ishii H."/>
            <person name="Satoh N."/>
            <person name="Nishiyama T."/>
            <person name="Hasebe M."/>
            <person name="Maruyama T."/>
            <person name="Minagawa J."/>
            <person name="Obokata J."/>
            <person name="Shigenobu S."/>
        </authorList>
    </citation>
    <scope>NUCLEOTIDE SEQUENCE [LARGE SCALE GENOMIC DNA]</scope>
</reference>
<dbReference type="AlphaFoldDB" id="A0AAV4AUR8"/>
<dbReference type="Proteomes" id="UP000735302">
    <property type="component" value="Unassembled WGS sequence"/>
</dbReference>
<gene>
    <name evidence="2" type="ORF">PoB_003859000</name>
</gene>
<keyword evidence="3" id="KW-1185">Reference proteome</keyword>
<name>A0AAV4AUR8_9GAST</name>
<feature type="compositionally biased region" description="Basic and acidic residues" evidence="1">
    <location>
        <begin position="65"/>
        <end position="74"/>
    </location>
</feature>
<evidence type="ECO:0000256" key="1">
    <source>
        <dbReference type="SAM" id="MobiDB-lite"/>
    </source>
</evidence>